<sequence>MVMTAPSSKPEFQSVDLELLGKPIHTVRDNLEAIIHASCLSLSNALQSWLKSSLIEVTLNSVALHTFQNGNVEKSHVTTMRHSGNGTAYLSIEPNLLVSLADRFYGATIERAEPILTSSDIRLQERIAKLVTAWIAPEEMWTVSPYEFANGMGLQARFTIQFGQKTGHFSLTLEGKLIHSLIEQLGLERPTNVGEAFNDKLTTTSVRLNVLLSKKTLPLSDVLSLSPNDILPIELLNTVPVSIGNEQLFTGRVAEQDGQLVLILNDD</sequence>
<evidence type="ECO:0000259" key="1">
    <source>
        <dbReference type="Pfam" id="PF01052"/>
    </source>
</evidence>
<organism evidence="2 3">
    <name type="scientific">Enterovibrio coralii</name>
    <dbReference type="NCBI Taxonomy" id="294935"/>
    <lineage>
        <taxon>Bacteria</taxon>
        <taxon>Pseudomonadati</taxon>
        <taxon>Pseudomonadota</taxon>
        <taxon>Gammaproteobacteria</taxon>
        <taxon>Vibrionales</taxon>
        <taxon>Vibrionaceae</taxon>
        <taxon>Enterovibrio</taxon>
    </lineage>
</organism>
<dbReference type="STRING" id="294935.ATN88_19190"/>
<name>A0A135I6M4_9GAMM</name>
<keyword evidence="2" id="KW-0282">Flagellum</keyword>
<dbReference type="SUPFAM" id="SSF101801">
    <property type="entry name" value="Surface presentation of antigens (SPOA)"/>
    <property type="match status" value="1"/>
</dbReference>
<keyword evidence="2" id="KW-0969">Cilium</keyword>
<accession>A0A135I6M4</accession>
<dbReference type="Proteomes" id="UP000070529">
    <property type="component" value="Unassembled WGS sequence"/>
</dbReference>
<gene>
    <name evidence="2" type="ORF">ATN88_19190</name>
</gene>
<dbReference type="InterPro" id="IPR001543">
    <property type="entry name" value="FliN-like_C"/>
</dbReference>
<dbReference type="AlphaFoldDB" id="A0A135I6M4"/>
<evidence type="ECO:0000313" key="2">
    <source>
        <dbReference type="EMBL" id="KXF81089.1"/>
    </source>
</evidence>
<comment type="caution">
    <text evidence="2">The sequence shown here is derived from an EMBL/GenBank/DDBJ whole genome shotgun (WGS) entry which is preliminary data.</text>
</comment>
<evidence type="ECO:0000313" key="3">
    <source>
        <dbReference type="Proteomes" id="UP000070529"/>
    </source>
</evidence>
<dbReference type="Pfam" id="PF01052">
    <property type="entry name" value="FliMN_C"/>
    <property type="match status" value="1"/>
</dbReference>
<keyword evidence="3" id="KW-1185">Reference proteome</keyword>
<dbReference type="EMBL" id="LNTY01000036">
    <property type="protein sequence ID" value="KXF81089.1"/>
    <property type="molecule type" value="Genomic_DNA"/>
</dbReference>
<feature type="domain" description="Flagellar motor switch protein FliN-like C-terminal" evidence="1">
    <location>
        <begin position="200"/>
        <end position="262"/>
    </location>
</feature>
<proteinExistence type="predicted"/>
<dbReference type="InterPro" id="IPR036429">
    <property type="entry name" value="SpoA-like_sf"/>
</dbReference>
<keyword evidence="2" id="KW-0966">Cell projection</keyword>
<reference evidence="2 3" key="1">
    <citation type="submission" date="2015-11" db="EMBL/GenBank/DDBJ databases">
        <title>Genomic Taxonomy of the Vibrionaceae.</title>
        <authorList>
            <person name="Gomez-Gil B."/>
            <person name="Enciso-Ibarra J."/>
        </authorList>
    </citation>
    <scope>NUCLEOTIDE SEQUENCE [LARGE SCALE GENOMIC DNA]</scope>
    <source>
        <strain evidence="2 3">CAIM 912</strain>
    </source>
</reference>
<dbReference type="RefSeq" id="WP_067417872.1">
    <property type="nucleotide sequence ID" value="NZ_LNTY01000036.1"/>
</dbReference>
<protein>
    <submittedName>
        <fullName evidence="2">Flagellar motor switch protein FliM</fullName>
    </submittedName>
</protein>